<proteinExistence type="predicted"/>
<reference evidence="1 2" key="1">
    <citation type="submission" date="2019-06" db="EMBL/GenBank/DDBJ databases">
        <title>Sorghum-associated microbial communities from plants grown in Nebraska, USA.</title>
        <authorList>
            <person name="Schachtman D."/>
        </authorList>
    </citation>
    <scope>NUCLEOTIDE SEQUENCE [LARGE SCALE GENOMIC DNA]</scope>
    <source>
        <strain evidence="1 2">110</strain>
    </source>
</reference>
<comment type="caution">
    <text evidence="1">The sequence shown here is derived from an EMBL/GenBank/DDBJ whole genome shotgun (WGS) entry which is preliminary data.</text>
</comment>
<dbReference type="InterPro" id="IPR048683">
    <property type="entry name" value="Sf6_terminase"/>
</dbReference>
<dbReference type="RefSeq" id="WP_142018679.1">
    <property type="nucleotide sequence ID" value="NZ_VFPD01000003.1"/>
</dbReference>
<dbReference type="EMBL" id="VFPD01000003">
    <property type="protein sequence ID" value="TQM18323.1"/>
    <property type="molecule type" value="Genomic_DNA"/>
</dbReference>
<name>A0A543E9R1_9FLAO</name>
<dbReference type="Gene3D" id="1.10.10.60">
    <property type="entry name" value="Homeodomain-like"/>
    <property type="match status" value="1"/>
</dbReference>
<keyword evidence="2" id="KW-1185">Reference proteome</keyword>
<gene>
    <name evidence="1" type="ORF">FB551_4104</name>
</gene>
<dbReference type="Proteomes" id="UP000316437">
    <property type="component" value="Unassembled WGS sequence"/>
</dbReference>
<dbReference type="Pfam" id="PF20901">
    <property type="entry name" value="Sf6_terminase"/>
    <property type="match status" value="1"/>
</dbReference>
<protein>
    <recommendedName>
        <fullName evidence="3">Terminase small subunit</fullName>
    </recommendedName>
</protein>
<evidence type="ECO:0000313" key="1">
    <source>
        <dbReference type="EMBL" id="TQM18323.1"/>
    </source>
</evidence>
<dbReference type="AlphaFoldDB" id="A0A543E9R1"/>
<evidence type="ECO:0000313" key="2">
    <source>
        <dbReference type="Proteomes" id="UP000316437"/>
    </source>
</evidence>
<accession>A0A543E9R1</accession>
<sequence>MAYTEERKNKIFTKIINLIVDEGKPVRQILKEKWAPSTSTFFDWLEEDEKKAKRYARACEIRADILFEEMHEIAFTPEIGETVEMNQKGGKDGKKEMKKIQGDMLGHRRLKVDTLKWQISKLNPKKYGDKLDVTSGGDKILSAEERAQKIKELKDKLNQ</sequence>
<organism evidence="1 2">
    <name type="scientific">Chryseobacterium aquifrigidense</name>
    <dbReference type="NCBI Taxonomy" id="558021"/>
    <lineage>
        <taxon>Bacteria</taxon>
        <taxon>Pseudomonadati</taxon>
        <taxon>Bacteroidota</taxon>
        <taxon>Flavobacteriia</taxon>
        <taxon>Flavobacteriales</taxon>
        <taxon>Weeksellaceae</taxon>
        <taxon>Chryseobacterium group</taxon>
        <taxon>Chryseobacterium</taxon>
    </lineage>
</organism>
<evidence type="ECO:0008006" key="3">
    <source>
        <dbReference type="Google" id="ProtNLM"/>
    </source>
</evidence>